<feature type="domain" description="SprT-like" evidence="1">
    <location>
        <begin position="22"/>
        <end position="95"/>
    </location>
</feature>
<name>A0ABR7VI63_9FLAO</name>
<dbReference type="RefSeq" id="WP_188315363.1">
    <property type="nucleotide sequence ID" value="NZ_JABTCG010000006.1"/>
</dbReference>
<protein>
    <submittedName>
        <fullName evidence="2">SprT-like domain-containing protein</fullName>
    </submittedName>
</protein>
<comment type="caution">
    <text evidence="2">The sequence shown here is derived from an EMBL/GenBank/DDBJ whole genome shotgun (WGS) entry which is preliminary data.</text>
</comment>
<accession>A0ABR7VI63</accession>
<organism evidence="2 3">
    <name type="scientific">Maribacter arenosus</name>
    <dbReference type="NCBI Taxonomy" id="1854708"/>
    <lineage>
        <taxon>Bacteria</taxon>
        <taxon>Pseudomonadati</taxon>
        <taxon>Bacteroidota</taxon>
        <taxon>Flavobacteriia</taxon>
        <taxon>Flavobacteriales</taxon>
        <taxon>Flavobacteriaceae</taxon>
        <taxon>Maribacter</taxon>
    </lineage>
</organism>
<sequence length="200" mass="23446">MDDILLKYLPERAVEPCLQLIKTSGVNLKIVNKRVTRHGDYRRLPNGLHQITINATLNKYRFLITLVHEIAHLAAFQQYGRHIKPHGKEWKRTFQYLMLPFIRPEIFPSRLLPLLARHFKNPKASSDTDAFLSMALKHYDPNQPEKTYIFQLPLGSVFRIYNGKLFKKGNKRVKRYECIEVASGKVYLFQPNAEVELIRD</sequence>
<evidence type="ECO:0000259" key="1">
    <source>
        <dbReference type="Pfam" id="PF10263"/>
    </source>
</evidence>
<reference evidence="2 3" key="1">
    <citation type="submission" date="2020-05" db="EMBL/GenBank/DDBJ databases">
        <title>The draft genome sequence of Maribacter arenosus CAU 1321.</title>
        <authorList>
            <person name="Mu L."/>
        </authorList>
    </citation>
    <scope>NUCLEOTIDE SEQUENCE [LARGE SCALE GENOMIC DNA]</scope>
    <source>
        <strain evidence="2 3">CAU 1321</strain>
    </source>
</reference>
<dbReference type="Pfam" id="PF10263">
    <property type="entry name" value="SprT-like"/>
    <property type="match status" value="1"/>
</dbReference>
<dbReference type="EMBL" id="JABTCG010000006">
    <property type="protein sequence ID" value="MBD0852237.1"/>
    <property type="molecule type" value="Genomic_DNA"/>
</dbReference>
<gene>
    <name evidence="2" type="ORF">HPE63_16265</name>
</gene>
<evidence type="ECO:0000313" key="3">
    <source>
        <dbReference type="Proteomes" id="UP000598350"/>
    </source>
</evidence>
<evidence type="ECO:0000313" key="2">
    <source>
        <dbReference type="EMBL" id="MBD0852237.1"/>
    </source>
</evidence>
<proteinExistence type="predicted"/>
<dbReference type="Proteomes" id="UP000598350">
    <property type="component" value="Unassembled WGS sequence"/>
</dbReference>
<dbReference type="InterPro" id="IPR006640">
    <property type="entry name" value="SprT-like_domain"/>
</dbReference>
<keyword evidence="3" id="KW-1185">Reference proteome</keyword>